<evidence type="ECO:0000256" key="5">
    <source>
        <dbReference type="ARBA" id="ARBA00023125"/>
    </source>
</evidence>
<feature type="domain" description="THAP-type" evidence="8">
    <location>
        <begin position="1"/>
        <end position="83"/>
    </location>
</feature>
<dbReference type="EMBL" id="JAHWGI010000727">
    <property type="protein sequence ID" value="KAK3917477.1"/>
    <property type="molecule type" value="Genomic_DNA"/>
</dbReference>
<evidence type="ECO:0000256" key="3">
    <source>
        <dbReference type="ARBA" id="ARBA00022771"/>
    </source>
</evidence>
<evidence type="ECO:0000256" key="4">
    <source>
        <dbReference type="ARBA" id="ARBA00022833"/>
    </source>
</evidence>
<dbReference type="PANTHER" id="PTHR23080">
    <property type="entry name" value="THAP DOMAIN PROTEIN"/>
    <property type="match status" value="1"/>
</dbReference>
<protein>
    <submittedName>
        <fullName evidence="9">Protein ALP1-like</fullName>
    </submittedName>
</protein>
<evidence type="ECO:0000256" key="2">
    <source>
        <dbReference type="ARBA" id="ARBA00022723"/>
    </source>
</evidence>
<dbReference type="Proteomes" id="UP001219518">
    <property type="component" value="Unassembled WGS sequence"/>
</dbReference>
<evidence type="ECO:0000259" key="8">
    <source>
        <dbReference type="PROSITE" id="PS50950"/>
    </source>
</evidence>
<dbReference type="InterPro" id="IPR027805">
    <property type="entry name" value="Transposase_HTH_dom"/>
</dbReference>
<evidence type="ECO:0000256" key="7">
    <source>
        <dbReference type="SAM" id="MobiDB-lite"/>
    </source>
</evidence>
<dbReference type="GO" id="GO:0008270">
    <property type="term" value="F:zinc ion binding"/>
    <property type="evidence" value="ECO:0007669"/>
    <property type="project" value="UniProtKB-KW"/>
</dbReference>
<dbReference type="GO" id="GO:0003677">
    <property type="term" value="F:DNA binding"/>
    <property type="evidence" value="ECO:0007669"/>
    <property type="project" value="UniProtKB-UniRule"/>
</dbReference>
<evidence type="ECO:0000256" key="6">
    <source>
        <dbReference type="PROSITE-ProRule" id="PRU00309"/>
    </source>
</evidence>
<name>A0AAE1H9S9_9NEOP</name>
<organism evidence="9 10">
    <name type="scientific">Frankliniella fusca</name>
    <dbReference type="NCBI Taxonomy" id="407009"/>
    <lineage>
        <taxon>Eukaryota</taxon>
        <taxon>Metazoa</taxon>
        <taxon>Ecdysozoa</taxon>
        <taxon>Arthropoda</taxon>
        <taxon>Hexapoda</taxon>
        <taxon>Insecta</taxon>
        <taxon>Pterygota</taxon>
        <taxon>Neoptera</taxon>
        <taxon>Paraneoptera</taxon>
        <taxon>Thysanoptera</taxon>
        <taxon>Terebrantia</taxon>
        <taxon>Thripoidea</taxon>
        <taxon>Thripidae</taxon>
        <taxon>Frankliniella</taxon>
    </lineage>
</organism>
<reference evidence="9" key="1">
    <citation type="submission" date="2021-07" db="EMBL/GenBank/DDBJ databases">
        <authorList>
            <person name="Catto M.A."/>
            <person name="Jacobson A."/>
            <person name="Kennedy G."/>
            <person name="Labadie P."/>
            <person name="Hunt B.G."/>
            <person name="Srinivasan R."/>
        </authorList>
    </citation>
    <scope>NUCLEOTIDE SEQUENCE</scope>
    <source>
        <strain evidence="9">PL_HMW_Pooled</strain>
        <tissue evidence="9">Head</tissue>
    </source>
</reference>
<accession>A0AAE1H9S9</accession>
<dbReference type="InterPro" id="IPR006612">
    <property type="entry name" value="THAP_Znf"/>
</dbReference>
<proteinExistence type="predicted"/>
<sequence length="607" mass="69231">MNGRRGRKCIYRNCGHYQNMADRKCAFHIFPKDVLMARRWLNLSGVTTVTPKKLIPSWTICSCHFPHGKDRDSVPQEFVEEYDSDDGDNVQLKRPRGTPVKGVDRDSPARKSLLLSLTPSTKDAVDTLISLPSIFPTVAKVSEQQEEVKPENKVDIILSPVPTYSPRRSHWAMRASAVRKSSRKTLSQMMDFSVSTPHNSSLHAFSLNESSLHEEDLDLGCHSLPSENSDNETLGNDWGSCSIANDETGNETLADDCSPIVPSLLETPSNQDFNSSGQKVVDKRSIGIQCERAFLCYEKCKLLSTEDFWFYTGVSQDIFEMLYEYLGGDAVCTQLKYRYDRKTPTKFTDSELTPKDRLFMTLLRLRRGIPLRDLKILFNISEMYASKIVYTWIRFIAEEFKKLEEVMFVSGPAQNGLRPPCFQHFPNLRVVIDCTEFRIQRPKNLQQQRNSYSDYKGGSTIKFLIGISCMGGLSYISEGYEGSISDRSLIEKSGFLDLLDSGDAIMADKGFDIEDKCDERGLELLIPSFRRGRDYFTARELMWSRVIAESRVHVETFIGKVKDYRLIRYVIPNSMLSLASDIVKVCAMMVNFQYPFIRIPDEETSNF</sequence>
<keyword evidence="2" id="KW-0479">Metal-binding</keyword>
<keyword evidence="4" id="KW-0862">Zinc</keyword>
<dbReference type="PROSITE" id="PS50950">
    <property type="entry name" value="ZF_THAP"/>
    <property type="match status" value="1"/>
</dbReference>
<dbReference type="Pfam" id="PF05485">
    <property type="entry name" value="THAP"/>
    <property type="match status" value="1"/>
</dbReference>
<evidence type="ECO:0000256" key="1">
    <source>
        <dbReference type="ARBA" id="ARBA00001968"/>
    </source>
</evidence>
<dbReference type="AlphaFoldDB" id="A0AAE1H9S9"/>
<keyword evidence="3 6" id="KW-0863">Zinc-finger</keyword>
<keyword evidence="10" id="KW-1185">Reference proteome</keyword>
<comment type="caution">
    <text evidence="9">The sequence shown here is derived from an EMBL/GenBank/DDBJ whole genome shotgun (WGS) entry which is preliminary data.</text>
</comment>
<reference evidence="9" key="2">
    <citation type="journal article" date="2023" name="BMC Genomics">
        <title>Pest status, molecular evolution, and epigenetic factors derived from the genome assembly of Frankliniella fusca, a thysanopteran phytovirus vector.</title>
        <authorList>
            <person name="Catto M.A."/>
            <person name="Labadie P.E."/>
            <person name="Jacobson A.L."/>
            <person name="Kennedy G.G."/>
            <person name="Srinivasan R."/>
            <person name="Hunt B.G."/>
        </authorList>
    </citation>
    <scope>NUCLEOTIDE SEQUENCE</scope>
    <source>
        <strain evidence="9">PL_HMW_Pooled</strain>
    </source>
</reference>
<comment type="cofactor">
    <cofactor evidence="1">
        <name>a divalent metal cation</name>
        <dbReference type="ChEBI" id="CHEBI:60240"/>
    </cofactor>
</comment>
<dbReference type="Pfam" id="PF13613">
    <property type="entry name" value="HTH_Tnp_4"/>
    <property type="match status" value="1"/>
</dbReference>
<dbReference type="Pfam" id="PF13359">
    <property type="entry name" value="DDE_Tnp_4"/>
    <property type="match status" value="1"/>
</dbReference>
<dbReference type="InterPro" id="IPR027806">
    <property type="entry name" value="HARBI1_dom"/>
</dbReference>
<evidence type="ECO:0000313" key="9">
    <source>
        <dbReference type="EMBL" id="KAK3917477.1"/>
    </source>
</evidence>
<gene>
    <name evidence="9" type="ORF">KUF71_026172</name>
</gene>
<feature type="region of interest" description="Disordered" evidence="7">
    <location>
        <begin position="82"/>
        <end position="106"/>
    </location>
</feature>
<keyword evidence="5 6" id="KW-0238">DNA-binding</keyword>
<dbReference type="SUPFAM" id="SSF57716">
    <property type="entry name" value="Glucocorticoid receptor-like (DNA-binding domain)"/>
    <property type="match status" value="1"/>
</dbReference>
<evidence type="ECO:0000313" key="10">
    <source>
        <dbReference type="Proteomes" id="UP001219518"/>
    </source>
</evidence>